<dbReference type="Ensembl" id="ENSDCDT00010048173.1">
    <property type="protein sequence ID" value="ENSDCDP00010038519.1"/>
    <property type="gene ID" value="ENSDCDG00010024916.1"/>
</dbReference>
<sequence>MTEPQPNSGLFRTAPKDGLKRASRKDANSDAENAGEERQRKVGRVSMDPQSEVLKRRKPALVRSKTFDHTLLAQIQRDPEAKIERKKSQLNQLSKTNCQYHKLFKEVCTEEPLRQSYTCALQKDILYQGRLFISDNWICFHSKVFGKDTKIVIPVLSVSVIKKTKTAILVPNALVIATSSERHVFVSFLSRDTTYKFLTTVCYHLEENSAAGPSSAENSFRGSRTITLPLDFSGVFSDLDGTVRQRITELEDSSSSDSPLPEFEKIAEYPKLPQGFLNVAKPADKPTHSDLHLQRVSEARNGAPDKPVDECDTKALRPFTLNSLLAVYLLLVFVLVLSSCYMAYKIITLEQRLISVSSLTELTDPGNEFPKAYLEDNTGIYSMLSKNLLKLEKIQRNLERLLEETQ</sequence>
<dbReference type="Pfam" id="PF02893">
    <property type="entry name" value="GRAM"/>
    <property type="match status" value="1"/>
</dbReference>
<feature type="region of interest" description="Disordered" evidence="1">
    <location>
        <begin position="1"/>
        <end position="50"/>
    </location>
</feature>
<dbReference type="PANTHER" id="PTHR46645">
    <property type="entry name" value="GRAM DOMAIN-CONTAINING PROTEIN 2B-RELATED"/>
    <property type="match status" value="1"/>
</dbReference>
<feature type="compositionally biased region" description="Basic and acidic residues" evidence="1">
    <location>
        <begin position="14"/>
        <end position="28"/>
    </location>
</feature>
<dbReference type="Gene3D" id="2.30.29.30">
    <property type="entry name" value="Pleckstrin-homology domain (PH domain)/Phosphotyrosine-binding domain (PTB)"/>
    <property type="match status" value="1"/>
</dbReference>
<dbReference type="PANTHER" id="PTHR46645:SF2">
    <property type="entry name" value="GRAM DOMAIN-CONTAINING PROTEIN 2B"/>
    <property type="match status" value="1"/>
</dbReference>
<keyword evidence="2" id="KW-0812">Transmembrane</keyword>
<organism evidence="4 5">
    <name type="scientific">Denticeps clupeoides</name>
    <name type="common">denticle herring</name>
    <dbReference type="NCBI Taxonomy" id="299321"/>
    <lineage>
        <taxon>Eukaryota</taxon>
        <taxon>Metazoa</taxon>
        <taxon>Chordata</taxon>
        <taxon>Craniata</taxon>
        <taxon>Vertebrata</taxon>
        <taxon>Euteleostomi</taxon>
        <taxon>Actinopterygii</taxon>
        <taxon>Neopterygii</taxon>
        <taxon>Teleostei</taxon>
        <taxon>Clupei</taxon>
        <taxon>Clupeiformes</taxon>
        <taxon>Denticipitoidei</taxon>
        <taxon>Denticipitidae</taxon>
        <taxon>Denticeps</taxon>
    </lineage>
</organism>
<dbReference type="Proteomes" id="UP000694580">
    <property type="component" value="Chromosome 11"/>
</dbReference>
<protein>
    <recommendedName>
        <fullName evidence="3">GRAM domain-containing protein</fullName>
    </recommendedName>
</protein>
<feature type="domain" description="GRAM" evidence="3">
    <location>
        <begin position="98"/>
        <end position="165"/>
    </location>
</feature>
<evidence type="ECO:0000259" key="3">
    <source>
        <dbReference type="SMART" id="SM00568"/>
    </source>
</evidence>
<dbReference type="InterPro" id="IPR052633">
    <property type="entry name" value="GRAM_domain_protein_2B"/>
</dbReference>
<evidence type="ECO:0000256" key="2">
    <source>
        <dbReference type="SAM" id="Phobius"/>
    </source>
</evidence>
<dbReference type="GeneID" id="114799488"/>
<name>A0AAY4D0E4_9TELE</name>
<accession>A0AAY4D0E4</accession>
<dbReference type="SMART" id="SM00568">
    <property type="entry name" value="GRAM"/>
    <property type="match status" value="1"/>
</dbReference>
<keyword evidence="2" id="KW-0472">Membrane</keyword>
<dbReference type="FunFam" id="2.30.29.30:FF:000086">
    <property type="entry name" value="GRAM domain-containing protein 2B isoform 2"/>
    <property type="match status" value="1"/>
</dbReference>
<feature type="compositionally biased region" description="Polar residues" evidence="1">
    <location>
        <begin position="1"/>
        <end position="10"/>
    </location>
</feature>
<evidence type="ECO:0000313" key="5">
    <source>
        <dbReference type="Proteomes" id="UP000694580"/>
    </source>
</evidence>
<evidence type="ECO:0000256" key="1">
    <source>
        <dbReference type="SAM" id="MobiDB-lite"/>
    </source>
</evidence>
<evidence type="ECO:0000313" key="4">
    <source>
        <dbReference type="Ensembl" id="ENSDCDP00010038519.1"/>
    </source>
</evidence>
<feature type="transmembrane region" description="Helical" evidence="2">
    <location>
        <begin position="325"/>
        <end position="344"/>
    </location>
</feature>
<dbReference type="CDD" id="cd13220">
    <property type="entry name" value="PH-GRAM_GRAMDC"/>
    <property type="match status" value="1"/>
</dbReference>
<reference evidence="4 5" key="1">
    <citation type="submission" date="2020-06" db="EMBL/GenBank/DDBJ databases">
        <authorList>
            <consortium name="Wellcome Sanger Institute Data Sharing"/>
        </authorList>
    </citation>
    <scope>NUCLEOTIDE SEQUENCE [LARGE SCALE GENOMIC DNA]</scope>
</reference>
<dbReference type="GO" id="GO:0005881">
    <property type="term" value="C:cytoplasmic microtubule"/>
    <property type="evidence" value="ECO:0007669"/>
    <property type="project" value="TreeGrafter"/>
</dbReference>
<proteinExistence type="predicted"/>
<keyword evidence="5" id="KW-1185">Reference proteome</keyword>
<gene>
    <name evidence="4" type="primary">GRAMD2B</name>
</gene>
<dbReference type="InterPro" id="IPR004182">
    <property type="entry name" value="GRAM"/>
</dbReference>
<reference evidence="4" key="2">
    <citation type="submission" date="2025-08" db="UniProtKB">
        <authorList>
            <consortium name="Ensembl"/>
        </authorList>
    </citation>
    <scope>IDENTIFICATION</scope>
</reference>
<keyword evidence="2" id="KW-1133">Transmembrane helix</keyword>
<dbReference type="InterPro" id="IPR011993">
    <property type="entry name" value="PH-like_dom_sf"/>
</dbReference>
<reference evidence="4" key="3">
    <citation type="submission" date="2025-09" db="UniProtKB">
        <authorList>
            <consortium name="Ensembl"/>
        </authorList>
    </citation>
    <scope>IDENTIFICATION</scope>
</reference>
<dbReference type="AlphaFoldDB" id="A0AAY4D0E4"/>
<dbReference type="GeneTree" id="ENSGT00940000156980"/>
<dbReference type="RefSeq" id="XP_028852017.1">
    <property type="nucleotide sequence ID" value="XM_028996184.1"/>
</dbReference>